<evidence type="ECO:0000313" key="3">
    <source>
        <dbReference type="EMBL" id="QRW23424.1"/>
    </source>
</evidence>
<accession>A0A8H8SZH1</accession>
<evidence type="ECO:0000313" key="4">
    <source>
        <dbReference type="Proteomes" id="UP000650533"/>
    </source>
</evidence>
<feature type="compositionally biased region" description="Low complexity" evidence="1">
    <location>
        <begin position="81"/>
        <end position="94"/>
    </location>
</feature>
<feature type="region of interest" description="Disordered" evidence="1">
    <location>
        <begin position="76"/>
        <end position="98"/>
    </location>
</feature>
<dbReference type="GeneID" id="67030739"/>
<evidence type="ECO:0000256" key="1">
    <source>
        <dbReference type="SAM" id="MobiDB-lite"/>
    </source>
</evidence>
<dbReference type="KEGG" id="rsx:RhiXN_08460"/>
<dbReference type="Proteomes" id="UP000650533">
    <property type="component" value="Chromosome 10"/>
</dbReference>
<sequence length="191" mass="21219">MRLAPSLIAKHPDPVVANSPLALLITSGVLTNGGFFFVNLLNMLDPRGWRVDRTPPEALPWGWTAVDLWTAPHTPRDCTCPSDSPTSQPSSRSPLIPGPVFPESTVLGQYSFEISAREPPSDRMRSPSLSRLGLTRMLAPVHSHPSHFVRSSNLVEWTAPELQDQDQEIPALESNIVIRETIERRNICRID</sequence>
<keyword evidence="2" id="KW-0472">Membrane</keyword>
<dbReference type="AlphaFoldDB" id="A0A8H8SZH1"/>
<gene>
    <name evidence="3" type="ORF">RhiXN_08460</name>
</gene>
<reference evidence="3" key="1">
    <citation type="submission" date="2020-05" db="EMBL/GenBank/DDBJ databases">
        <title>Evolutionary and genomic comparisons of hybrid uninucleate and nonhybrid Rhizoctonia fungi.</title>
        <authorList>
            <person name="Li C."/>
            <person name="Chen X."/>
        </authorList>
    </citation>
    <scope>NUCLEOTIDE SEQUENCE</scope>
    <source>
        <strain evidence="3">AG-1 IA</strain>
    </source>
</reference>
<protein>
    <submittedName>
        <fullName evidence="3">Uncharacterized protein</fullName>
    </submittedName>
</protein>
<name>A0A8H8SZH1_9AGAM</name>
<proteinExistence type="predicted"/>
<keyword evidence="2" id="KW-1133">Transmembrane helix</keyword>
<organism evidence="3 4">
    <name type="scientific">Rhizoctonia solani</name>
    <dbReference type="NCBI Taxonomy" id="456999"/>
    <lineage>
        <taxon>Eukaryota</taxon>
        <taxon>Fungi</taxon>
        <taxon>Dikarya</taxon>
        <taxon>Basidiomycota</taxon>
        <taxon>Agaricomycotina</taxon>
        <taxon>Agaricomycetes</taxon>
        <taxon>Cantharellales</taxon>
        <taxon>Ceratobasidiaceae</taxon>
        <taxon>Rhizoctonia</taxon>
    </lineage>
</organism>
<keyword evidence="2" id="KW-0812">Transmembrane</keyword>
<evidence type="ECO:0000256" key="2">
    <source>
        <dbReference type="SAM" id="Phobius"/>
    </source>
</evidence>
<dbReference type="EMBL" id="CP059667">
    <property type="protein sequence ID" value="QRW23424.1"/>
    <property type="molecule type" value="Genomic_DNA"/>
</dbReference>
<feature type="transmembrane region" description="Helical" evidence="2">
    <location>
        <begin position="20"/>
        <end position="41"/>
    </location>
</feature>
<dbReference type="RefSeq" id="XP_043183661.1">
    <property type="nucleotide sequence ID" value="XM_043328276.1"/>
</dbReference>